<evidence type="ECO:0000256" key="2">
    <source>
        <dbReference type="SAM" id="Phobius"/>
    </source>
</evidence>
<dbReference type="KEGG" id="pin:Ping_0937"/>
<sequence>MDFATFNGLYTLFLIIIFVALIAWAYSKKHKKNFDNIANSIFDDDQDSTKYAGEKSKHTGAKK</sequence>
<dbReference type="Proteomes" id="UP000000639">
    <property type="component" value="Chromosome"/>
</dbReference>
<evidence type="ECO:0000256" key="1">
    <source>
        <dbReference type="SAM" id="MobiDB-lite"/>
    </source>
</evidence>
<reference evidence="3 4" key="1">
    <citation type="submission" date="2007-01" db="EMBL/GenBank/DDBJ databases">
        <title>Complete sequence of Psychromonas ingrahamii 37.</title>
        <authorList>
            <consortium name="US DOE Joint Genome Institute"/>
            <person name="Copeland A."/>
            <person name="Lucas S."/>
            <person name="Lapidus A."/>
            <person name="Barry K."/>
            <person name="Detter J.C."/>
            <person name="Glavina del Rio T."/>
            <person name="Hammon N."/>
            <person name="Israni S."/>
            <person name="Dalin E."/>
            <person name="Tice H."/>
            <person name="Pitluck S."/>
            <person name="Thompson L.S."/>
            <person name="Brettin T."/>
            <person name="Bruce D."/>
            <person name="Han C."/>
            <person name="Tapia R."/>
            <person name="Schmutz J."/>
            <person name="Larimer F."/>
            <person name="Land M."/>
            <person name="Hauser L."/>
            <person name="Kyrpides N."/>
            <person name="Ivanova N."/>
            <person name="Staley J."/>
            <person name="Richardson P."/>
        </authorList>
    </citation>
    <scope>NUCLEOTIDE SEQUENCE [LARGE SCALE GENOMIC DNA]</scope>
    <source>
        <strain evidence="3 4">37</strain>
    </source>
</reference>
<feature type="transmembrane region" description="Helical" evidence="2">
    <location>
        <begin position="6"/>
        <end position="26"/>
    </location>
</feature>
<dbReference type="RefSeq" id="WP_011769342.1">
    <property type="nucleotide sequence ID" value="NC_008709.1"/>
</dbReference>
<evidence type="ECO:0000313" key="3">
    <source>
        <dbReference type="EMBL" id="ABM02779.1"/>
    </source>
</evidence>
<keyword evidence="2" id="KW-0472">Membrane</keyword>
<dbReference type="HOGENOM" id="CLU_192294_2_2_6"/>
<name>A1STG4_PSYIN</name>
<dbReference type="InterPro" id="IPR008621">
    <property type="entry name" value="Cbb3-typ_cyt_oxidase_comp"/>
</dbReference>
<dbReference type="OrthoDB" id="6402501at2"/>
<protein>
    <submittedName>
        <fullName evidence="3">Cbb3-type cytochrome oxidase component</fullName>
    </submittedName>
</protein>
<feature type="region of interest" description="Disordered" evidence="1">
    <location>
        <begin position="40"/>
        <end position="63"/>
    </location>
</feature>
<dbReference type="eggNOG" id="COG4736">
    <property type="taxonomic scope" value="Bacteria"/>
</dbReference>
<keyword evidence="4" id="KW-1185">Reference proteome</keyword>
<keyword evidence="2" id="KW-1133">Transmembrane helix</keyword>
<keyword evidence="2" id="KW-0812">Transmembrane</keyword>
<dbReference type="Pfam" id="PF05545">
    <property type="entry name" value="FixQ"/>
    <property type="match status" value="1"/>
</dbReference>
<gene>
    <name evidence="3" type="ordered locus">Ping_0937</name>
</gene>
<organism evidence="3 4">
    <name type="scientific">Psychromonas ingrahamii (strain DSM 17664 / CCUG 51855 / 37)</name>
    <dbReference type="NCBI Taxonomy" id="357804"/>
    <lineage>
        <taxon>Bacteria</taxon>
        <taxon>Pseudomonadati</taxon>
        <taxon>Pseudomonadota</taxon>
        <taxon>Gammaproteobacteria</taxon>
        <taxon>Alteromonadales</taxon>
        <taxon>Psychromonadaceae</taxon>
        <taxon>Psychromonas</taxon>
    </lineage>
</organism>
<evidence type="ECO:0000313" key="4">
    <source>
        <dbReference type="Proteomes" id="UP000000639"/>
    </source>
</evidence>
<dbReference type="EMBL" id="CP000510">
    <property type="protein sequence ID" value="ABM02779.1"/>
    <property type="molecule type" value="Genomic_DNA"/>
</dbReference>
<dbReference type="AlphaFoldDB" id="A1STG4"/>
<proteinExistence type="predicted"/>
<accession>A1STG4</accession>
<dbReference type="STRING" id="357804.Ping_0937"/>